<evidence type="ECO:0000313" key="1">
    <source>
        <dbReference type="EMBL" id="EDR06573.1"/>
    </source>
</evidence>
<dbReference type="OrthoDB" id="3269637at2759"/>
<dbReference type="GeneID" id="6078429"/>
<dbReference type="InParanoid" id="B0DG34"/>
<dbReference type="AlphaFoldDB" id="B0DG34"/>
<keyword evidence="2" id="KW-1185">Reference proteome</keyword>
<dbReference type="Proteomes" id="UP000001194">
    <property type="component" value="Unassembled WGS sequence"/>
</dbReference>
<proteinExistence type="predicted"/>
<dbReference type="EMBL" id="DS547108">
    <property type="protein sequence ID" value="EDR06573.1"/>
    <property type="molecule type" value="Genomic_DNA"/>
</dbReference>
<accession>B0DG34</accession>
<reference evidence="1 2" key="1">
    <citation type="journal article" date="2008" name="Nature">
        <title>The genome of Laccaria bicolor provides insights into mycorrhizal symbiosis.</title>
        <authorList>
            <person name="Martin F."/>
            <person name="Aerts A."/>
            <person name="Ahren D."/>
            <person name="Brun A."/>
            <person name="Danchin E.G.J."/>
            <person name="Duchaussoy F."/>
            <person name="Gibon J."/>
            <person name="Kohler A."/>
            <person name="Lindquist E."/>
            <person name="Pereda V."/>
            <person name="Salamov A."/>
            <person name="Shapiro H.J."/>
            <person name="Wuyts J."/>
            <person name="Blaudez D."/>
            <person name="Buee M."/>
            <person name="Brokstein P."/>
            <person name="Canbaeck B."/>
            <person name="Cohen D."/>
            <person name="Courty P.E."/>
            <person name="Coutinho P.M."/>
            <person name="Delaruelle C."/>
            <person name="Detter J.C."/>
            <person name="Deveau A."/>
            <person name="DiFazio S."/>
            <person name="Duplessis S."/>
            <person name="Fraissinet-Tachet L."/>
            <person name="Lucic E."/>
            <person name="Frey-Klett P."/>
            <person name="Fourrey C."/>
            <person name="Feussner I."/>
            <person name="Gay G."/>
            <person name="Grimwood J."/>
            <person name="Hoegger P.J."/>
            <person name="Jain P."/>
            <person name="Kilaru S."/>
            <person name="Labbe J."/>
            <person name="Lin Y.C."/>
            <person name="Legue V."/>
            <person name="Le Tacon F."/>
            <person name="Marmeisse R."/>
            <person name="Melayah D."/>
            <person name="Montanini B."/>
            <person name="Muratet M."/>
            <person name="Nehls U."/>
            <person name="Niculita-Hirzel H."/>
            <person name="Oudot-Le Secq M.P."/>
            <person name="Peter M."/>
            <person name="Quesneville H."/>
            <person name="Rajashekar B."/>
            <person name="Reich M."/>
            <person name="Rouhier N."/>
            <person name="Schmutz J."/>
            <person name="Yin T."/>
            <person name="Chalot M."/>
            <person name="Henrissat B."/>
            <person name="Kuees U."/>
            <person name="Lucas S."/>
            <person name="Van de Peer Y."/>
            <person name="Podila G.K."/>
            <person name="Polle A."/>
            <person name="Pukkila P.J."/>
            <person name="Richardson P.M."/>
            <person name="Rouze P."/>
            <person name="Sanders I.R."/>
            <person name="Stajich J.E."/>
            <person name="Tunlid A."/>
            <person name="Tuskan G."/>
            <person name="Grigoriev I.V."/>
        </authorList>
    </citation>
    <scope>NUCLEOTIDE SEQUENCE [LARGE SCALE GENOMIC DNA]</scope>
    <source>
        <strain evidence="2">S238N-H82 / ATCC MYA-4686</strain>
    </source>
</reference>
<dbReference type="HOGENOM" id="CLU_2097288_0_0_1"/>
<sequence length="116" mass="12680">MVNGNLRYPFLLRPVSASHCTLLAGCGMSGLQSMALKATSLGPPLAQWSNILRLYTGWCLLLHTRLARTSKSSTISTHRGDFIQRVTDRDGICLITGVTENFQACHILPHAKGSQK</sequence>
<gene>
    <name evidence="1" type="ORF">LACBIDRAFT_300133</name>
</gene>
<organism evidence="2">
    <name type="scientific">Laccaria bicolor (strain S238N-H82 / ATCC MYA-4686)</name>
    <name type="common">Bicoloured deceiver</name>
    <name type="synonym">Laccaria laccata var. bicolor</name>
    <dbReference type="NCBI Taxonomy" id="486041"/>
    <lineage>
        <taxon>Eukaryota</taxon>
        <taxon>Fungi</taxon>
        <taxon>Dikarya</taxon>
        <taxon>Basidiomycota</taxon>
        <taxon>Agaricomycotina</taxon>
        <taxon>Agaricomycetes</taxon>
        <taxon>Agaricomycetidae</taxon>
        <taxon>Agaricales</taxon>
        <taxon>Agaricineae</taxon>
        <taxon>Hydnangiaceae</taxon>
        <taxon>Laccaria</taxon>
    </lineage>
</organism>
<dbReference type="KEGG" id="lbc:LACBIDRAFT_300133"/>
<dbReference type="RefSeq" id="XP_001882945.1">
    <property type="nucleotide sequence ID" value="XM_001882910.1"/>
</dbReference>
<protein>
    <submittedName>
        <fullName evidence="1">Predicted protein</fullName>
    </submittedName>
</protein>
<dbReference type="PROSITE" id="PS51257">
    <property type="entry name" value="PROKAR_LIPOPROTEIN"/>
    <property type="match status" value="1"/>
</dbReference>
<name>B0DG34_LACBS</name>
<evidence type="ECO:0000313" key="2">
    <source>
        <dbReference type="Proteomes" id="UP000001194"/>
    </source>
</evidence>